<feature type="domain" description="Trehalose synthase N-terminal" evidence="8">
    <location>
        <begin position="44"/>
        <end position="194"/>
    </location>
</feature>
<dbReference type="SUPFAM" id="SSF53756">
    <property type="entry name" value="UDP-Glycosyltransferase/glycogen phosphorylase"/>
    <property type="match status" value="1"/>
</dbReference>
<evidence type="ECO:0000256" key="1">
    <source>
        <dbReference type="ARBA" id="ARBA00009481"/>
    </source>
</evidence>
<feature type="domain" description="Glycosyl transferase family 1" evidence="7">
    <location>
        <begin position="365"/>
        <end position="451"/>
    </location>
</feature>
<dbReference type="Pfam" id="PF00534">
    <property type="entry name" value="Glycos_transf_1"/>
    <property type="match status" value="1"/>
</dbReference>
<accession>A0ABS2RFD0</accession>
<keyword evidence="10" id="KW-1185">Reference proteome</keyword>
<dbReference type="EC" id="2.4.1.245" evidence="9"/>
<sequence>MQHVDVHPISLDRLASLLAPVRALHLAMAAERARIDFSGRVMWHVNATAKGGGVAEMLTTLLAYGRGAGVDTRWLALDGTPEFFTITKRLHNNLHGYPGDGGPLGDAERSIFEEVSAANLAELRRLVGPEDIVLLHDPQPAGLLSGLQDAGAHVVWRCHIGCDTSNEMTQQAWLFLRPYLDVAEGFIFSRKSYCPDWVPMERMRVIPPSIDPFSTKNSDLAPHRVRAVLHRAGLVTADTSPPGDLSFIRRDGTVGLVREHPHLILNGNPPPPLEARLVVQVSRWDRLKDMVGVLRGFAEHLGEMPDDTHLMLVGPAGEGVTDDPEGAEVLSECEAEWWRLPEAARKRCHLVRLPMDDVDENAHLVNAIQRQARVVVQKSLAEGFGLTVTEAMWKARPVIASAVGGICDQITDGQDGLLLDDPQDVDAFAKHLADLLPDDRQCAAMGSAARAHVQDRFIGDLHLIQFGELLSAFSAPDRV</sequence>
<dbReference type="Gene3D" id="3.40.50.2000">
    <property type="entry name" value="Glycogen Phosphorylase B"/>
    <property type="match status" value="2"/>
</dbReference>
<evidence type="ECO:0000313" key="9">
    <source>
        <dbReference type="EMBL" id="MBM7797710.1"/>
    </source>
</evidence>
<dbReference type="InterPro" id="IPR001296">
    <property type="entry name" value="Glyco_trans_1"/>
</dbReference>
<evidence type="ECO:0000259" key="8">
    <source>
        <dbReference type="Pfam" id="PF21269"/>
    </source>
</evidence>
<dbReference type="PANTHER" id="PTHR47779:SF1">
    <property type="entry name" value="SYNTHASE (CCG-9), PUTATIVE (AFU_ORTHOLOGUE AFUA_3G12100)-RELATED"/>
    <property type="match status" value="1"/>
</dbReference>
<dbReference type="PANTHER" id="PTHR47779">
    <property type="entry name" value="SYNTHASE (CCG-9), PUTATIVE (AFU_ORTHOLOGUE AFUA_3G12100)-RELATED"/>
    <property type="match status" value="1"/>
</dbReference>
<keyword evidence="5 9" id="KW-0808">Transferase</keyword>
<comment type="subunit">
    <text evidence="2">Homodimer.</text>
</comment>
<dbReference type="EMBL" id="JAFBCF010000001">
    <property type="protein sequence ID" value="MBM7797710.1"/>
    <property type="molecule type" value="Genomic_DNA"/>
</dbReference>
<dbReference type="RefSeq" id="WP_204916355.1">
    <property type="nucleotide sequence ID" value="NZ_BAAAQP010000011.1"/>
</dbReference>
<dbReference type="GO" id="GO:0102986">
    <property type="term" value="F:trehalose synthase activity"/>
    <property type="evidence" value="ECO:0007669"/>
    <property type="project" value="UniProtKB-EC"/>
</dbReference>
<comment type="caution">
    <text evidence="9">The sequence shown here is derived from an EMBL/GenBank/DDBJ whole genome shotgun (WGS) entry which is preliminary data.</text>
</comment>
<dbReference type="InterPro" id="IPR049438">
    <property type="entry name" value="TreT_GT1"/>
</dbReference>
<evidence type="ECO:0000259" key="7">
    <source>
        <dbReference type="Pfam" id="PF00534"/>
    </source>
</evidence>
<comment type="similarity">
    <text evidence="1">Belongs to the glycosyltransferase group 1 family. Glycosyltransferase 4 subfamily.</text>
</comment>
<proteinExistence type="inferred from homology"/>
<evidence type="ECO:0000256" key="5">
    <source>
        <dbReference type="ARBA" id="ARBA00022679"/>
    </source>
</evidence>
<dbReference type="Proteomes" id="UP000704762">
    <property type="component" value="Unassembled WGS sequence"/>
</dbReference>
<evidence type="ECO:0000256" key="2">
    <source>
        <dbReference type="ARBA" id="ARBA00011738"/>
    </source>
</evidence>
<evidence type="ECO:0000256" key="4">
    <source>
        <dbReference type="ARBA" id="ARBA00022676"/>
    </source>
</evidence>
<organism evidence="9 10">
    <name type="scientific">Microlunatus panaciterrae</name>
    <dbReference type="NCBI Taxonomy" id="400768"/>
    <lineage>
        <taxon>Bacteria</taxon>
        <taxon>Bacillati</taxon>
        <taxon>Actinomycetota</taxon>
        <taxon>Actinomycetes</taxon>
        <taxon>Propionibacteriales</taxon>
        <taxon>Propionibacteriaceae</taxon>
        <taxon>Microlunatus</taxon>
    </lineage>
</organism>
<protein>
    <submittedName>
        <fullName evidence="9">Trehalose synthase</fullName>
        <ecNumber evidence="9">2.4.1.245</ecNumber>
    </submittedName>
</protein>
<dbReference type="Pfam" id="PF21269">
    <property type="entry name" value="TreT_GT1"/>
    <property type="match status" value="1"/>
</dbReference>
<evidence type="ECO:0000256" key="3">
    <source>
        <dbReference type="ARBA" id="ARBA00022526"/>
    </source>
</evidence>
<evidence type="ECO:0000313" key="10">
    <source>
        <dbReference type="Proteomes" id="UP000704762"/>
    </source>
</evidence>
<reference evidence="9 10" key="1">
    <citation type="submission" date="2021-01" db="EMBL/GenBank/DDBJ databases">
        <title>Sequencing the genomes of 1000 actinobacteria strains.</title>
        <authorList>
            <person name="Klenk H.-P."/>
        </authorList>
    </citation>
    <scope>NUCLEOTIDE SEQUENCE [LARGE SCALE GENOMIC DNA]</scope>
    <source>
        <strain evidence="9 10">DSM 18662</strain>
    </source>
</reference>
<evidence type="ECO:0000256" key="6">
    <source>
        <dbReference type="ARBA" id="ARBA00023277"/>
    </source>
</evidence>
<keyword evidence="6" id="KW-0119">Carbohydrate metabolism</keyword>
<gene>
    <name evidence="9" type="ORF">JOE57_000631</name>
</gene>
<keyword evidence="4 9" id="KW-0328">Glycosyltransferase</keyword>
<name>A0ABS2RFD0_9ACTN</name>
<dbReference type="InterPro" id="IPR052078">
    <property type="entry name" value="Trehalose_Metab_GTase"/>
</dbReference>
<keyword evidence="3" id="KW-0313">Glucose metabolism</keyword>